<evidence type="ECO:0000256" key="18">
    <source>
        <dbReference type="PIRSR" id="PIRSR605027-6"/>
    </source>
</evidence>
<dbReference type="UniPathway" id="UPA00378"/>
<dbReference type="FunFam" id="3.90.550.10:FF:000044">
    <property type="entry name" value="Galactosylgalactosylxylosylprotein 3-beta-glucuronosyltransferase"/>
    <property type="match status" value="1"/>
</dbReference>
<keyword evidence="7" id="KW-0812">Transmembrane</keyword>
<keyword evidence="11 19" id="KW-0333">Golgi apparatus</keyword>
<feature type="compositionally biased region" description="Low complexity" evidence="20">
    <location>
        <begin position="93"/>
        <end position="131"/>
    </location>
</feature>
<evidence type="ECO:0000256" key="19">
    <source>
        <dbReference type="RuleBase" id="RU363127"/>
    </source>
</evidence>
<evidence type="ECO:0000256" key="11">
    <source>
        <dbReference type="ARBA" id="ARBA00023034"/>
    </source>
</evidence>
<evidence type="ECO:0000256" key="6">
    <source>
        <dbReference type="ARBA" id="ARBA00022679"/>
    </source>
</evidence>
<reference evidence="22" key="2">
    <citation type="submission" date="2020-05" db="UniProtKB">
        <authorList>
            <consortium name="EnsemblMetazoa"/>
        </authorList>
    </citation>
    <scope>IDENTIFICATION</scope>
    <source>
        <strain evidence="22">LVP_AGWG</strain>
    </source>
</reference>
<feature type="region of interest" description="Disordered" evidence="20">
    <location>
        <begin position="62"/>
        <end position="156"/>
    </location>
</feature>
<feature type="chain" id="PRO_5043949623" description="Galactosylgalactosylxylosylprotein 3-beta-glucuronosyltransferase" evidence="21">
    <location>
        <begin position="29"/>
        <end position="409"/>
    </location>
</feature>
<feature type="signal peptide" evidence="21">
    <location>
        <begin position="1"/>
        <end position="28"/>
    </location>
</feature>
<dbReference type="GO" id="GO:0046872">
    <property type="term" value="F:metal ion binding"/>
    <property type="evidence" value="ECO:0007669"/>
    <property type="project" value="UniProtKB-KW"/>
</dbReference>
<keyword evidence="14 17" id="KW-0464">Manganese</keyword>
<accession>A0A6I8TDN8</accession>
<dbReference type="Proteomes" id="UP000008820">
    <property type="component" value="Chromosome 3"/>
</dbReference>
<keyword evidence="23" id="KW-1185">Reference proteome</keyword>
<evidence type="ECO:0000256" key="9">
    <source>
        <dbReference type="ARBA" id="ARBA00022968"/>
    </source>
</evidence>
<keyword evidence="13 18" id="KW-0325">Glycoprotein</keyword>
<feature type="glycosylation site" description="N-linked (GlcNAc...) asparagine" evidence="18">
    <location>
        <position position="371"/>
    </location>
</feature>
<dbReference type="SUPFAM" id="SSF53448">
    <property type="entry name" value="Nucleotide-diphospho-sugar transferases"/>
    <property type="match status" value="1"/>
</dbReference>
<evidence type="ECO:0000256" key="12">
    <source>
        <dbReference type="ARBA" id="ARBA00023136"/>
    </source>
</evidence>
<gene>
    <name evidence="22" type="primary">5567681</name>
</gene>
<keyword evidence="9 19" id="KW-0735">Signal-anchor</keyword>
<keyword evidence="21" id="KW-0732">Signal</keyword>
<reference evidence="22 23" key="1">
    <citation type="submission" date="2017-06" db="EMBL/GenBank/DDBJ databases">
        <title>Aedes aegypti genome working group (AGWG) sequencing and assembly.</title>
        <authorList>
            <consortium name="Aedes aegypti Genome Working Group (AGWG)"/>
            <person name="Matthews B.J."/>
        </authorList>
    </citation>
    <scope>NUCLEOTIDE SEQUENCE [LARGE SCALE GENOMIC DNA]</scope>
    <source>
        <strain evidence="22 23">LVP_AGWG</strain>
    </source>
</reference>
<evidence type="ECO:0000256" key="7">
    <source>
        <dbReference type="ARBA" id="ARBA00022692"/>
    </source>
</evidence>
<keyword evidence="6 19" id="KW-0808">Transferase</keyword>
<dbReference type="GO" id="GO:0050650">
    <property type="term" value="P:chondroitin sulfate proteoglycan biosynthetic process"/>
    <property type="evidence" value="ECO:0007669"/>
    <property type="project" value="TreeGrafter"/>
</dbReference>
<dbReference type="EnsemblMetazoa" id="AAEL006254-RB">
    <property type="protein sequence ID" value="AAEL006254-PB"/>
    <property type="gene ID" value="AAEL006254"/>
</dbReference>
<dbReference type="GO" id="GO:0000139">
    <property type="term" value="C:Golgi membrane"/>
    <property type="evidence" value="ECO:0007669"/>
    <property type="project" value="UniProtKB-SubCell"/>
</dbReference>
<dbReference type="PANTHER" id="PTHR10896">
    <property type="entry name" value="GALACTOSYLGALACTOSYLXYLOSYLPROTEIN 3-BETA-GLUCURONOSYLTRANSFERASE BETA-1,3-GLUCURONYLTRANSFERASE"/>
    <property type="match status" value="1"/>
</dbReference>
<protein>
    <recommendedName>
        <fullName evidence="5 19">Galactosylgalactosylxylosylprotein 3-beta-glucuronosyltransferase</fullName>
        <ecNumber evidence="5 19">2.4.1.135</ecNumber>
    </recommendedName>
</protein>
<evidence type="ECO:0000313" key="23">
    <source>
        <dbReference type="Proteomes" id="UP000008820"/>
    </source>
</evidence>
<dbReference type="GO" id="GO:0015018">
    <property type="term" value="F:galactosylgalactosylxylosylprotein 3-beta-glucuronosyltransferase activity"/>
    <property type="evidence" value="ECO:0007669"/>
    <property type="project" value="UniProtKB-UniRule"/>
</dbReference>
<feature type="compositionally biased region" description="Polar residues" evidence="20">
    <location>
        <begin position="142"/>
        <end position="152"/>
    </location>
</feature>
<evidence type="ECO:0000256" key="15">
    <source>
        <dbReference type="ARBA" id="ARBA00047979"/>
    </source>
</evidence>
<dbReference type="FunCoup" id="A0A6I8TDN8">
    <property type="interactions" value="150"/>
</dbReference>
<comment type="subcellular location">
    <subcellularLocation>
        <location evidence="2 19">Golgi apparatus membrane</location>
        <topology evidence="2 19">Single-pass type II membrane protein</topology>
    </subcellularLocation>
</comment>
<evidence type="ECO:0000256" key="3">
    <source>
        <dbReference type="ARBA" id="ARBA00004922"/>
    </source>
</evidence>
<evidence type="ECO:0000313" key="22">
    <source>
        <dbReference type="EnsemblMetazoa" id="AAEL006254-PB"/>
    </source>
</evidence>
<organism evidence="22 23">
    <name type="scientific">Aedes aegypti</name>
    <name type="common">Yellowfever mosquito</name>
    <name type="synonym">Culex aegypti</name>
    <dbReference type="NCBI Taxonomy" id="7159"/>
    <lineage>
        <taxon>Eukaryota</taxon>
        <taxon>Metazoa</taxon>
        <taxon>Ecdysozoa</taxon>
        <taxon>Arthropoda</taxon>
        <taxon>Hexapoda</taxon>
        <taxon>Insecta</taxon>
        <taxon>Pterygota</taxon>
        <taxon>Neoptera</taxon>
        <taxon>Endopterygota</taxon>
        <taxon>Diptera</taxon>
        <taxon>Nematocera</taxon>
        <taxon>Culicoidea</taxon>
        <taxon>Culicidae</taxon>
        <taxon>Culicinae</taxon>
        <taxon>Aedini</taxon>
        <taxon>Aedes</taxon>
        <taxon>Stegomyia</taxon>
    </lineage>
</organism>
<evidence type="ECO:0000256" key="13">
    <source>
        <dbReference type="ARBA" id="ARBA00023180"/>
    </source>
</evidence>
<keyword evidence="12" id="KW-0472">Membrane</keyword>
<sequence length="409" mass="44966">MIKSYKLYLTLLISSVFIILCQNQISIANFVSTSTAALAGSNGPPAQAQALVADGLGLGEDQEQPSIVDKVRSRSLTFNDVRPMGAGTKSTDRTTTTLGSSSSSSSSSSSTASTSTSTTTSTTKTSTTTTTALPVEHDVSENRQQSARSSDIPSHFPVDTKVLPPLYIITPTYRRPEQLAEITRLGYTLKHVPNLFWLIVEDADNRTETVTRLLKQINVPFIHLTAPMPAKYRKLKVKPRGVSNRNRGLQWIRANATEGVLYFADDDNTYNLQIFEQIRYIRKVGMWPVGLISKYGVSSPIVVNGSITGFYDGWIGGRKYPIDMAGFAVSVKFLLSRPKAEMPFKAGYEEDGFLRSLDPLDLKDIDLLASNCTEILTWHTQSKKNPAALPLNLTKYGSTNLVKLTRTLV</sequence>
<dbReference type="AlphaFoldDB" id="A0A6I8TDN8"/>
<dbReference type="CDD" id="cd00218">
    <property type="entry name" value="GlcAT-I"/>
    <property type="match status" value="1"/>
</dbReference>
<dbReference type="Gene3D" id="3.90.550.10">
    <property type="entry name" value="Spore Coat Polysaccharide Biosynthesis Protein SpsA, Chain A"/>
    <property type="match status" value="1"/>
</dbReference>
<evidence type="ECO:0000256" key="21">
    <source>
        <dbReference type="SAM" id="SignalP"/>
    </source>
</evidence>
<comment type="pathway">
    <text evidence="3 19">Protein modification; protein glycosylation.</text>
</comment>
<dbReference type="PANTHER" id="PTHR10896:SF50">
    <property type="entry name" value="GALACTOSYLGALACTOSYLXYLOSYLPROTEIN 3-BETA-GLUCURONOSYLTRANSFERASE P"/>
    <property type="match status" value="1"/>
</dbReference>
<evidence type="ECO:0000256" key="1">
    <source>
        <dbReference type="ARBA" id="ARBA00001936"/>
    </source>
</evidence>
<dbReference type="Pfam" id="PF03360">
    <property type="entry name" value="Glyco_transf_43"/>
    <property type="match status" value="1"/>
</dbReference>
<name>A0A6I8TDN8_AEDAE</name>
<feature type="binding site" evidence="17">
    <location>
        <position position="267"/>
    </location>
    <ligand>
        <name>Mn(2+)</name>
        <dbReference type="ChEBI" id="CHEBI:29035"/>
    </ligand>
</feature>
<evidence type="ECO:0000256" key="8">
    <source>
        <dbReference type="ARBA" id="ARBA00022723"/>
    </source>
</evidence>
<dbReference type="OrthoDB" id="675023at2759"/>
<evidence type="ECO:0000256" key="10">
    <source>
        <dbReference type="ARBA" id="ARBA00022989"/>
    </source>
</evidence>
<evidence type="ECO:0000256" key="5">
    <source>
        <dbReference type="ARBA" id="ARBA00012641"/>
    </source>
</evidence>
<comment type="cofactor">
    <cofactor evidence="1 17 19">
        <name>Mn(2+)</name>
        <dbReference type="ChEBI" id="CHEBI:29035"/>
    </cofactor>
</comment>
<comment type="similarity">
    <text evidence="4 19">Belongs to the glycosyltransferase 43 family.</text>
</comment>
<evidence type="ECO:0000256" key="2">
    <source>
        <dbReference type="ARBA" id="ARBA00004323"/>
    </source>
</evidence>
<dbReference type="InParanoid" id="A0A6I8TDN8"/>
<dbReference type="EC" id="2.4.1.135" evidence="5 19"/>
<evidence type="ECO:0000256" key="16">
    <source>
        <dbReference type="PIRSR" id="PIRSR605027-1"/>
    </source>
</evidence>
<feature type="active site" description="Proton donor/acceptor" evidence="16">
    <location>
        <position position="350"/>
    </location>
</feature>
<proteinExistence type="inferred from homology"/>
<evidence type="ECO:0000256" key="20">
    <source>
        <dbReference type="SAM" id="MobiDB-lite"/>
    </source>
</evidence>
<evidence type="ECO:0000256" key="17">
    <source>
        <dbReference type="PIRSR" id="PIRSR605027-3"/>
    </source>
</evidence>
<comment type="catalytic activity">
    <reaction evidence="15 19">
        <text>3-O-(beta-D-galactosyl-(1-&gt;3)-beta-D-galactosyl-(1-&gt;4)-beta-D-xylosyl)-L-seryl-[protein] + UDP-alpha-D-glucuronate = 3-O-(beta-D-GlcA-(1-&gt;3)-beta-D-Gal-(1-&gt;3)-beta-D-Gal-(1-&gt;4)-beta-D-Xyl)-L-seryl-[protein] + UDP + H(+)</text>
        <dbReference type="Rhea" id="RHEA:24168"/>
        <dbReference type="Rhea" id="RHEA-COMP:12571"/>
        <dbReference type="Rhea" id="RHEA-COMP:12573"/>
        <dbReference type="ChEBI" id="CHEBI:15378"/>
        <dbReference type="ChEBI" id="CHEBI:58052"/>
        <dbReference type="ChEBI" id="CHEBI:58223"/>
        <dbReference type="ChEBI" id="CHEBI:132090"/>
        <dbReference type="ChEBI" id="CHEBI:132093"/>
        <dbReference type="EC" id="2.4.1.135"/>
    </reaction>
</comment>
<evidence type="ECO:0000256" key="4">
    <source>
        <dbReference type="ARBA" id="ARBA00007706"/>
    </source>
</evidence>
<keyword evidence="10" id="KW-1133">Transmembrane helix</keyword>
<dbReference type="InterPro" id="IPR005027">
    <property type="entry name" value="Glyco_trans_43"/>
</dbReference>
<dbReference type="GO" id="GO:0005975">
    <property type="term" value="P:carbohydrate metabolic process"/>
    <property type="evidence" value="ECO:0007669"/>
    <property type="project" value="TreeGrafter"/>
</dbReference>
<evidence type="ECO:0000256" key="14">
    <source>
        <dbReference type="ARBA" id="ARBA00023211"/>
    </source>
</evidence>
<dbReference type="InterPro" id="IPR029044">
    <property type="entry name" value="Nucleotide-diphossugar_trans"/>
</dbReference>
<keyword evidence="8 17" id="KW-0479">Metal-binding</keyword>